<feature type="region of interest" description="Disordered" evidence="2">
    <location>
        <begin position="253"/>
        <end position="527"/>
    </location>
</feature>
<feature type="compositionally biased region" description="Low complexity" evidence="2">
    <location>
        <begin position="371"/>
        <end position="385"/>
    </location>
</feature>
<feature type="compositionally biased region" description="Basic and acidic residues" evidence="2">
    <location>
        <begin position="888"/>
        <end position="897"/>
    </location>
</feature>
<feature type="region of interest" description="Disordered" evidence="2">
    <location>
        <begin position="1"/>
        <end position="169"/>
    </location>
</feature>
<name>A0A165F6T2_EXIGL</name>
<feature type="coiled-coil region" evidence="1">
    <location>
        <begin position="614"/>
        <end position="641"/>
    </location>
</feature>
<accession>A0A165F6T2</accession>
<feature type="compositionally biased region" description="Pro residues" evidence="2">
    <location>
        <begin position="1304"/>
        <end position="1317"/>
    </location>
</feature>
<evidence type="ECO:0000256" key="2">
    <source>
        <dbReference type="SAM" id="MobiDB-lite"/>
    </source>
</evidence>
<feature type="compositionally biased region" description="Polar residues" evidence="2">
    <location>
        <begin position="1344"/>
        <end position="1362"/>
    </location>
</feature>
<gene>
    <name evidence="3" type="ORF">EXIGLDRAFT_696652</name>
</gene>
<feature type="compositionally biased region" description="Basic and acidic residues" evidence="2">
    <location>
        <begin position="90"/>
        <end position="105"/>
    </location>
</feature>
<feature type="compositionally biased region" description="Polar residues" evidence="2">
    <location>
        <begin position="1371"/>
        <end position="1383"/>
    </location>
</feature>
<feature type="compositionally biased region" description="Basic and acidic residues" evidence="2">
    <location>
        <begin position="510"/>
        <end position="527"/>
    </location>
</feature>
<feature type="compositionally biased region" description="Gly residues" evidence="2">
    <location>
        <begin position="117"/>
        <end position="141"/>
    </location>
</feature>
<feature type="compositionally biased region" description="Pro residues" evidence="2">
    <location>
        <begin position="466"/>
        <end position="477"/>
    </location>
</feature>
<feature type="compositionally biased region" description="Low complexity" evidence="2">
    <location>
        <begin position="142"/>
        <end position="158"/>
    </location>
</feature>
<dbReference type="EMBL" id="KV426099">
    <property type="protein sequence ID" value="KZV88483.1"/>
    <property type="molecule type" value="Genomic_DNA"/>
</dbReference>
<dbReference type="STRING" id="1314781.A0A165F6T2"/>
<proteinExistence type="predicted"/>
<protein>
    <submittedName>
        <fullName evidence="3">Uncharacterized protein</fullName>
    </submittedName>
</protein>
<dbReference type="InParanoid" id="A0A165F6T2"/>
<feature type="compositionally biased region" description="Basic residues" evidence="2">
    <location>
        <begin position="1"/>
        <end position="11"/>
    </location>
</feature>
<feature type="region of interest" description="Disordered" evidence="2">
    <location>
        <begin position="1132"/>
        <end position="1244"/>
    </location>
</feature>
<feature type="region of interest" description="Disordered" evidence="2">
    <location>
        <begin position="888"/>
        <end position="1043"/>
    </location>
</feature>
<feature type="compositionally biased region" description="Pro residues" evidence="2">
    <location>
        <begin position="428"/>
        <end position="458"/>
    </location>
</feature>
<feature type="compositionally biased region" description="Gly residues" evidence="2">
    <location>
        <begin position="1175"/>
        <end position="1185"/>
    </location>
</feature>
<feature type="compositionally biased region" description="Polar residues" evidence="2">
    <location>
        <begin position="946"/>
        <end position="958"/>
    </location>
</feature>
<organism evidence="3 4">
    <name type="scientific">Exidia glandulosa HHB12029</name>
    <dbReference type="NCBI Taxonomy" id="1314781"/>
    <lineage>
        <taxon>Eukaryota</taxon>
        <taxon>Fungi</taxon>
        <taxon>Dikarya</taxon>
        <taxon>Basidiomycota</taxon>
        <taxon>Agaricomycotina</taxon>
        <taxon>Agaricomycetes</taxon>
        <taxon>Auriculariales</taxon>
        <taxon>Exidiaceae</taxon>
        <taxon>Exidia</taxon>
    </lineage>
</organism>
<feature type="compositionally biased region" description="Acidic residues" evidence="2">
    <location>
        <begin position="1002"/>
        <end position="1011"/>
    </location>
</feature>
<dbReference type="Proteomes" id="UP000077266">
    <property type="component" value="Unassembled WGS sequence"/>
</dbReference>
<evidence type="ECO:0000313" key="4">
    <source>
        <dbReference type="Proteomes" id="UP000077266"/>
    </source>
</evidence>
<evidence type="ECO:0000256" key="1">
    <source>
        <dbReference type="SAM" id="Coils"/>
    </source>
</evidence>
<feature type="compositionally biased region" description="Polar residues" evidence="2">
    <location>
        <begin position="1195"/>
        <end position="1208"/>
    </location>
</feature>
<evidence type="ECO:0000313" key="3">
    <source>
        <dbReference type="EMBL" id="KZV88483.1"/>
    </source>
</evidence>
<sequence length="1413" mass="151904">MASKSKRKTRSTKQAGAGDVDNVALADSSVPGAGATSPNEQVGSADAVGGTTDQGAPGMDQVEQNKPTVPVTAGKRKADNVTPGLQKRQKVTEEKDEDLAAKDGPEAPAGGPSEHGFGAGRGRGTPRGNGRGMPRGNGRGRGATAANGRGRGATAANGSGSGRGTLTPAPAVSIVVPRVAMPNRPPGRLTEAQRQDRIEQLKATTSAILSLADNAHRDAGRRLLRNYSNGQLKEIAVEMKELLGMTAEDLEKLNRPHVKGHPLPETSPSAAEDDADEGDSLPTLSAPGSPMHGVLSELPPLPADPPAAPPSEAKTPLASPSAGPAAAASPAAPSGSPPEPLQPRRSPVPPAGGNPDLSLLVNVQPPPSNPQRPAAPGATAPIPRRSAPPHPPPADPQPPVPPQGGIPAADPPVPAQLPPAADENDGSAPPPAGPQPPVPPQGGVPAADPPVPAQPPPAADQNDGAAPPPSGPEPPSLIPKKPRRKATTSREDNTMELEYASDIDSSEAELVEREQRAKPGPARKEDIARIIAKQREIASWAEEEAERSSKSVDWVHRQLGMQMRLGRTDTSWNIYQEKWSATEPHLEGETPDQFRKRCSTTWKQLKKEKKESQAEGDGDGLKELKEELEQWREEYRSECAKDDITEGNRFKVIMKLMAQLQDITRRFWTHYRIAVVGWVVSTEGTDLSAQAAGGMFANNEFAYKFMNARELDLRKLCEDLVNMIKNRERAASNLEDYSVEGVRRLMSDQDARREAIRNGVRMFEEAICGGKESLQRAAWARCGKLLYTHMKRIENWPRAMRLDEAKDGRFPVSQEGAILSALYQWKRELDAGLEHEGLRIVDLDPETEVKLRQSNPAQFRKIALWTTIDNDHLLFMGDVMDGKLPRTRYKEEEDAQRNARKKNQLDVELDTATATNDQPPDTKKKKKNKKTEPALFVSGTDDGITLPTTFKAASTSRRATGGSDAEDSHSDHKEKRGGRGRTKGPSQVGRTGKTYPSREFIEQSDTDDTDADVDHRPPPPRIVPPRPKKKPTSGFSSFAAPRPQRALRQIGGGAVPSEQEGIEFAQMKPNAVFNMIPPDAAPFASTGMSIPGMSEQDGPHGRGGGHGDVLRTFQADSTSHAAPPFVSEELSARAMRDRTPAPPPWLQRPPSAAPAVQGHVPGRSSHVAQNPYAYGGRGGASGGSAQGQSYGDTAALQTPRMTLQQQSQPYPPHTQHPSATPHDYPQHHSSQPVPAPHNPLVNDGRLSVQHHDQYQQSYPPADRAYSGYHAYTAAQPTYTHAPLQHGPRAPTPGADYTMHGASFGPPPPPPPPGPPPFSYDNNTYYAPPHQPQAVPRPMSRMQHTDATSTYQGTASGSYSNVDSIHRPPTAAPSTLSTQWTAQQHWDGPGPSSRPMHNPIYSIQESPEQDNSSG</sequence>
<feature type="region of interest" description="Disordered" evidence="2">
    <location>
        <begin position="1280"/>
        <end position="1413"/>
    </location>
</feature>
<feature type="compositionally biased region" description="Acidic residues" evidence="2">
    <location>
        <begin position="499"/>
        <end position="509"/>
    </location>
</feature>
<feature type="compositionally biased region" description="Polar residues" evidence="2">
    <location>
        <begin position="1400"/>
        <end position="1413"/>
    </location>
</feature>
<feature type="compositionally biased region" description="Low complexity" evidence="2">
    <location>
        <begin position="310"/>
        <end position="334"/>
    </location>
</feature>
<feature type="compositionally biased region" description="Pro residues" evidence="2">
    <location>
        <begin position="299"/>
        <end position="309"/>
    </location>
</feature>
<keyword evidence="1" id="KW-0175">Coiled coil</keyword>
<reference evidence="3 4" key="1">
    <citation type="journal article" date="2016" name="Mol. Biol. Evol.">
        <title>Comparative Genomics of Early-Diverging Mushroom-Forming Fungi Provides Insights into the Origins of Lignocellulose Decay Capabilities.</title>
        <authorList>
            <person name="Nagy L.G."/>
            <person name="Riley R."/>
            <person name="Tritt A."/>
            <person name="Adam C."/>
            <person name="Daum C."/>
            <person name="Floudas D."/>
            <person name="Sun H."/>
            <person name="Yadav J.S."/>
            <person name="Pangilinan J."/>
            <person name="Larsson K.H."/>
            <person name="Matsuura K."/>
            <person name="Barry K."/>
            <person name="Labutti K."/>
            <person name="Kuo R."/>
            <person name="Ohm R.A."/>
            <person name="Bhattacharya S.S."/>
            <person name="Shirouzu T."/>
            <person name="Yoshinaga Y."/>
            <person name="Martin F.M."/>
            <person name="Grigoriev I.V."/>
            <person name="Hibbett D.S."/>
        </authorList>
    </citation>
    <scope>NUCLEOTIDE SEQUENCE [LARGE SCALE GENOMIC DNA]</scope>
    <source>
        <strain evidence="3 4">HHB12029</strain>
    </source>
</reference>
<feature type="compositionally biased region" description="Pro residues" evidence="2">
    <location>
        <begin position="335"/>
        <end position="352"/>
    </location>
</feature>
<feature type="compositionally biased region" description="Pro residues" evidence="2">
    <location>
        <begin position="386"/>
        <end position="417"/>
    </location>
</feature>
<keyword evidence="4" id="KW-1185">Reference proteome</keyword>